<proteinExistence type="predicted"/>
<dbReference type="AlphaFoldDB" id="A0A645CWC9"/>
<name>A0A645CWC9_9ZZZZ</name>
<dbReference type="EMBL" id="VSSQ01030780">
    <property type="protein sequence ID" value="MPM81436.1"/>
    <property type="molecule type" value="Genomic_DNA"/>
</dbReference>
<sequence length="104" mass="12659">MYVGMRHFQSKHHHPHPVTWNHSLYSCGHFFGKNGHFAQQLIIQIKDIIGLLFRDYQSVPFCHWVNIEKSKKFIVLGYFVRWNFSRYNPAKNRCHFFRLFDFNV</sequence>
<gene>
    <name evidence="1" type="ORF">SDC9_128489</name>
</gene>
<evidence type="ECO:0000313" key="1">
    <source>
        <dbReference type="EMBL" id="MPM81436.1"/>
    </source>
</evidence>
<comment type="caution">
    <text evidence="1">The sequence shown here is derived from an EMBL/GenBank/DDBJ whole genome shotgun (WGS) entry which is preliminary data.</text>
</comment>
<dbReference type="PROSITE" id="PS51257">
    <property type="entry name" value="PROKAR_LIPOPROTEIN"/>
    <property type="match status" value="1"/>
</dbReference>
<organism evidence="1">
    <name type="scientific">bioreactor metagenome</name>
    <dbReference type="NCBI Taxonomy" id="1076179"/>
    <lineage>
        <taxon>unclassified sequences</taxon>
        <taxon>metagenomes</taxon>
        <taxon>ecological metagenomes</taxon>
    </lineage>
</organism>
<accession>A0A645CWC9</accession>
<reference evidence="1" key="1">
    <citation type="submission" date="2019-08" db="EMBL/GenBank/DDBJ databases">
        <authorList>
            <person name="Kucharzyk K."/>
            <person name="Murdoch R.W."/>
            <person name="Higgins S."/>
            <person name="Loffler F."/>
        </authorList>
    </citation>
    <scope>NUCLEOTIDE SEQUENCE</scope>
</reference>
<protein>
    <submittedName>
        <fullName evidence="1">Uncharacterized protein</fullName>
    </submittedName>
</protein>